<comment type="caution">
    <text evidence="1">The sequence shown here is derived from an EMBL/GenBank/DDBJ whole genome shotgun (WGS) entry which is preliminary data.</text>
</comment>
<dbReference type="PANTHER" id="PTHR38479:SF2">
    <property type="entry name" value="WINGED HELIX DNA-BINDING DOMAIN-CONTAINING PROTEIN"/>
    <property type="match status" value="1"/>
</dbReference>
<name>A0AA40SP69_9MICO</name>
<gene>
    <name evidence="1" type="ORF">BKA10_001644</name>
</gene>
<dbReference type="RefSeq" id="WP_183499464.1">
    <property type="nucleotide sequence ID" value="NZ_BAABCO010000001.1"/>
</dbReference>
<proteinExistence type="predicted"/>
<dbReference type="EMBL" id="JACIFH010000001">
    <property type="protein sequence ID" value="MBB4139850.1"/>
    <property type="molecule type" value="Genomic_DNA"/>
</dbReference>
<evidence type="ECO:0000313" key="2">
    <source>
        <dbReference type="Proteomes" id="UP000549113"/>
    </source>
</evidence>
<organism evidence="1 2">
    <name type="scientific">Microbacterium invictum</name>
    <dbReference type="NCBI Taxonomy" id="515415"/>
    <lineage>
        <taxon>Bacteria</taxon>
        <taxon>Bacillati</taxon>
        <taxon>Actinomycetota</taxon>
        <taxon>Actinomycetes</taxon>
        <taxon>Micrococcales</taxon>
        <taxon>Microbacteriaceae</taxon>
        <taxon>Microbacterium</taxon>
    </lineage>
</organism>
<dbReference type="Pfam" id="PF06224">
    <property type="entry name" value="AlkZ-like"/>
    <property type="match status" value="1"/>
</dbReference>
<keyword evidence="2" id="KW-1185">Reference proteome</keyword>
<dbReference type="InterPro" id="IPR009351">
    <property type="entry name" value="AlkZ-like"/>
</dbReference>
<dbReference type="PANTHER" id="PTHR38479">
    <property type="entry name" value="LMO0824 PROTEIN"/>
    <property type="match status" value="1"/>
</dbReference>
<dbReference type="Proteomes" id="UP000549113">
    <property type="component" value="Unassembled WGS sequence"/>
</dbReference>
<sequence length="355" mass="38239">MDISRLRSERLRSHRLTAPAASVVDAAAHMTATQAQEFWGGRWALAARTRGELRLSGVDAEFERGRLIRSWTQRGTLHILRPADLGWLLAVTGARQEKQYAAPLRNAAITASTLTTAERAVRAALSGGNRLTRREFAEVLQAAGIDTAGMRGNHILVMMCLRQVTCLGPVVPRDGAPSRDQYVVLAEEWISDATAPADPLAEMFVHYIASHGPAGVADFRWWAGVPLGMARAAVDAAGDRVVEVEQGLYTAAGPRPRRSALPEVLALPPFEEYYLSYADRSVPCPPEFTPTVGPSLQGLVRPVLLADGEVIGAWTHSVAVGRHHLDPVPELFTPGAAPAPAVADALARFARFITG</sequence>
<reference evidence="1 2" key="1">
    <citation type="submission" date="2020-08" db="EMBL/GenBank/DDBJ databases">
        <title>Sequencing the genomes of 1000 actinobacteria strains.</title>
        <authorList>
            <person name="Klenk H.-P."/>
        </authorList>
    </citation>
    <scope>NUCLEOTIDE SEQUENCE [LARGE SCALE GENOMIC DNA]</scope>
    <source>
        <strain evidence="1 2">DSM 19600</strain>
    </source>
</reference>
<dbReference type="AlphaFoldDB" id="A0AA40SP69"/>
<evidence type="ECO:0008006" key="3">
    <source>
        <dbReference type="Google" id="ProtNLM"/>
    </source>
</evidence>
<accession>A0AA40SP69</accession>
<evidence type="ECO:0000313" key="1">
    <source>
        <dbReference type="EMBL" id="MBB4139850.1"/>
    </source>
</evidence>
<protein>
    <recommendedName>
        <fullName evidence="3">Winged helix DNA-binding domain-containing protein</fullName>
    </recommendedName>
</protein>